<reference evidence="4 5" key="1">
    <citation type="submission" date="2019-09" db="EMBL/GenBank/DDBJ databases">
        <title>Actinomadura physcomitrii sp. nov., a novel actinomycete isolated from moss [Physcomitrium sphaericum (Ludw) Fuernr].</title>
        <authorList>
            <person name="Liu C."/>
            <person name="Zhuang X."/>
        </authorList>
    </citation>
    <scope>NUCLEOTIDE SEQUENCE [LARGE SCALE GENOMIC DNA]</scope>
    <source>
        <strain evidence="4 5">CYP1-1B</strain>
    </source>
</reference>
<dbReference type="InterPro" id="IPR008965">
    <property type="entry name" value="CBM2/CBM3_carb-bd_dom_sf"/>
</dbReference>
<dbReference type="Proteomes" id="UP000483004">
    <property type="component" value="Unassembled WGS sequence"/>
</dbReference>
<keyword evidence="2" id="KW-0472">Membrane</keyword>
<dbReference type="InterPro" id="IPR001919">
    <property type="entry name" value="CBD2"/>
</dbReference>
<dbReference type="Gene3D" id="2.60.40.290">
    <property type="match status" value="1"/>
</dbReference>
<keyword evidence="2" id="KW-1133">Transmembrane helix</keyword>
<organism evidence="4 5">
    <name type="scientific">Actinomadura montaniterrae</name>
    <dbReference type="NCBI Taxonomy" id="1803903"/>
    <lineage>
        <taxon>Bacteria</taxon>
        <taxon>Bacillati</taxon>
        <taxon>Actinomycetota</taxon>
        <taxon>Actinomycetes</taxon>
        <taxon>Streptosporangiales</taxon>
        <taxon>Thermomonosporaceae</taxon>
        <taxon>Actinomadura</taxon>
    </lineage>
</organism>
<protein>
    <recommendedName>
        <fullName evidence="3">CBM2 domain-containing protein</fullName>
    </recommendedName>
</protein>
<feature type="compositionally biased region" description="Low complexity" evidence="1">
    <location>
        <begin position="130"/>
        <end position="143"/>
    </location>
</feature>
<evidence type="ECO:0000313" key="4">
    <source>
        <dbReference type="EMBL" id="KAB2376869.1"/>
    </source>
</evidence>
<feature type="region of interest" description="Disordered" evidence="1">
    <location>
        <begin position="190"/>
        <end position="218"/>
    </location>
</feature>
<feature type="compositionally biased region" description="Low complexity" evidence="1">
    <location>
        <begin position="51"/>
        <end position="61"/>
    </location>
</feature>
<sequence>MGRHTKREQPDDEPAPDDPAPAGSFLGAPPGPSFDAFSGPTDDQVFFSYEAHPPASSHASPAGPPPAAQRQHGPPEPHRFEPYPGDYPGDLPAAMAGHDDRFPSAPGALAAFQSPPPPGLGVDGSAQPHALDSADSPASAASPPSTRARVARLVSALPVPMLPIVALVIAVGVVAYALSTQQISLNFAGGGAPKNPVNNPRDSQVSQRGPGNRASRASRPDGLVLAFHVVSRTSTAFRATGTVTNRGQKTVSRWALAFKIPNVTVRAVSGAIVVKTGQLAYVRGRTGLAPGGSAQFVFTANGTPRKPTYCIMNKLACAIL</sequence>
<dbReference type="GO" id="GO:0030247">
    <property type="term" value="F:polysaccharide binding"/>
    <property type="evidence" value="ECO:0007669"/>
    <property type="project" value="InterPro"/>
</dbReference>
<dbReference type="Pfam" id="PF00553">
    <property type="entry name" value="CBM_2"/>
    <property type="match status" value="1"/>
</dbReference>
<feature type="region of interest" description="Disordered" evidence="1">
    <location>
        <begin position="1"/>
        <end position="143"/>
    </location>
</feature>
<accession>A0A6L3VNY5</accession>
<dbReference type="AlphaFoldDB" id="A0A6L3VNY5"/>
<feature type="domain" description="CBM2" evidence="3">
    <location>
        <begin position="227"/>
        <end position="317"/>
    </location>
</feature>
<gene>
    <name evidence="4" type="ORF">F9B16_24770</name>
</gene>
<name>A0A6L3VNY5_9ACTN</name>
<dbReference type="RefSeq" id="WP_151542519.1">
    <property type="nucleotide sequence ID" value="NZ_WBMR01000078.1"/>
</dbReference>
<dbReference type="GO" id="GO:0005975">
    <property type="term" value="P:carbohydrate metabolic process"/>
    <property type="evidence" value="ECO:0007669"/>
    <property type="project" value="InterPro"/>
</dbReference>
<dbReference type="InterPro" id="IPR012291">
    <property type="entry name" value="CBM2_carb-bd_dom_sf"/>
</dbReference>
<dbReference type="SUPFAM" id="SSF49384">
    <property type="entry name" value="Carbohydrate-binding domain"/>
    <property type="match status" value="1"/>
</dbReference>
<evidence type="ECO:0000256" key="1">
    <source>
        <dbReference type="SAM" id="MobiDB-lite"/>
    </source>
</evidence>
<comment type="caution">
    <text evidence="4">The sequence shown here is derived from an EMBL/GenBank/DDBJ whole genome shotgun (WGS) entry which is preliminary data.</text>
</comment>
<dbReference type="OrthoDB" id="3474381at2"/>
<feature type="transmembrane region" description="Helical" evidence="2">
    <location>
        <begin position="153"/>
        <end position="178"/>
    </location>
</feature>
<evidence type="ECO:0000256" key="2">
    <source>
        <dbReference type="SAM" id="Phobius"/>
    </source>
</evidence>
<evidence type="ECO:0000259" key="3">
    <source>
        <dbReference type="Pfam" id="PF00553"/>
    </source>
</evidence>
<dbReference type="GO" id="GO:0004553">
    <property type="term" value="F:hydrolase activity, hydrolyzing O-glycosyl compounds"/>
    <property type="evidence" value="ECO:0007669"/>
    <property type="project" value="InterPro"/>
</dbReference>
<dbReference type="EMBL" id="WBMR01000078">
    <property type="protein sequence ID" value="KAB2376869.1"/>
    <property type="molecule type" value="Genomic_DNA"/>
</dbReference>
<feature type="compositionally biased region" description="Polar residues" evidence="1">
    <location>
        <begin position="196"/>
        <end position="209"/>
    </location>
</feature>
<keyword evidence="2" id="KW-0812">Transmembrane</keyword>
<evidence type="ECO:0000313" key="5">
    <source>
        <dbReference type="Proteomes" id="UP000483004"/>
    </source>
</evidence>
<keyword evidence="5" id="KW-1185">Reference proteome</keyword>
<proteinExistence type="predicted"/>